<dbReference type="InterPro" id="IPR050188">
    <property type="entry name" value="RluA_PseudoU_synthase"/>
</dbReference>
<sequence length="398" mass="46149">MGIQVYFSRGLRKIRPYYHKRTAFAKGRWFQRTLLDVMVNEFRSYSENHYLTEIKKGNLAIIREGKTLDPSEVLSSPIRNNDTVQTLRHKHEPPVLQWSENEEDIPGIKVAGFDIVHENDNLLVLNKPSGIPIHPTGQFYQNTITEILKRHGKTALPCYRLDKLTSGLLIMAKNTETAGGIQLKIRDHDMSKYYLARVKGKFPYSSSEDFYEPPIPFQDPLLVTQEESPVYTVEPKKQFPSGLSPVKDARTSFYPLKYFPHCDQSLVVCKPLTGRTHQIRIHLARLGHPIVNDPFYNIDNVEYPTRSKFIIKVEDWTKSKYSYEQLEQLFETFIKECENVQADRAAGRDQLERCTECDSLLLQDPDSQELTIWLHAWKYEDSQGDFSFTTALPSWVNE</sequence>
<reference evidence="2 3" key="1">
    <citation type="submission" date="2016-08" db="EMBL/GenBank/DDBJ databases">
        <title>Draft genome sequence of allopolyploid Zygosaccharomyces rouxii.</title>
        <authorList>
            <person name="Watanabe J."/>
            <person name="Uehara K."/>
            <person name="Mogi Y."/>
            <person name="Tsukioka Y."/>
        </authorList>
    </citation>
    <scope>NUCLEOTIDE SEQUENCE [LARGE SCALE GENOMIC DNA]</scope>
    <source>
        <strain evidence="2 3">NBRC 110957</strain>
    </source>
</reference>
<dbReference type="eggNOG" id="KOG1919">
    <property type="taxonomic scope" value="Eukaryota"/>
</dbReference>
<dbReference type="SUPFAM" id="SSF55120">
    <property type="entry name" value="Pseudouridine synthase"/>
    <property type="match status" value="1"/>
</dbReference>
<feature type="domain" description="Pseudouridine synthase RsuA/RluA-like" evidence="1">
    <location>
        <begin position="121"/>
        <end position="284"/>
    </location>
</feature>
<dbReference type="GO" id="GO:0000455">
    <property type="term" value="P:enzyme-directed rRNA pseudouridine synthesis"/>
    <property type="evidence" value="ECO:0007669"/>
    <property type="project" value="TreeGrafter"/>
</dbReference>
<dbReference type="InterPro" id="IPR006145">
    <property type="entry name" value="PsdUridine_synth_RsuA/RluA"/>
</dbReference>
<organism evidence="2 3">
    <name type="scientific">Zygosaccharomyces rouxii</name>
    <dbReference type="NCBI Taxonomy" id="4956"/>
    <lineage>
        <taxon>Eukaryota</taxon>
        <taxon>Fungi</taxon>
        <taxon>Dikarya</taxon>
        <taxon>Ascomycota</taxon>
        <taxon>Saccharomycotina</taxon>
        <taxon>Saccharomycetes</taxon>
        <taxon>Saccharomycetales</taxon>
        <taxon>Saccharomycetaceae</taxon>
        <taxon>Zygosaccharomyces</taxon>
    </lineage>
</organism>
<accession>A0A1Q2ZY46</accession>
<dbReference type="InterPro" id="IPR006224">
    <property type="entry name" value="PsdUridine_synth_RluA-like_CS"/>
</dbReference>
<gene>
    <name evidence="2" type="ORF">ZYGR_0I05750</name>
</gene>
<dbReference type="PANTHER" id="PTHR21600:SF42">
    <property type="entry name" value="TRNA PSEUDOURIDINE(31) SYNTHASE"/>
    <property type="match status" value="1"/>
</dbReference>
<dbReference type="GO" id="GO:0003723">
    <property type="term" value="F:RNA binding"/>
    <property type="evidence" value="ECO:0007669"/>
    <property type="project" value="InterPro"/>
</dbReference>
<name>A0A1Q2ZY46_ZYGRO</name>
<evidence type="ECO:0000259" key="1">
    <source>
        <dbReference type="Pfam" id="PF00849"/>
    </source>
</evidence>
<dbReference type="PROSITE" id="PS01129">
    <property type="entry name" value="PSI_RLU"/>
    <property type="match status" value="1"/>
</dbReference>
<dbReference type="Proteomes" id="UP000187013">
    <property type="component" value="Unassembled WGS sequence"/>
</dbReference>
<dbReference type="GO" id="GO:0009982">
    <property type="term" value="F:pseudouridine synthase activity"/>
    <property type="evidence" value="ECO:0007669"/>
    <property type="project" value="InterPro"/>
</dbReference>
<evidence type="ECO:0000313" key="2">
    <source>
        <dbReference type="EMBL" id="GAV48278.1"/>
    </source>
</evidence>
<dbReference type="CDD" id="cd02557">
    <property type="entry name" value="PseudoU_synth_ScRIB2"/>
    <property type="match status" value="1"/>
</dbReference>
<dbReference type="InterPro" id="IPR020103">
    <property type="entry name" value="PsdUridine_synth_cat_dom_sf"/>
</dbReference>
<evidence type="ECO:0000313" key="3">
    <source>
        <dbReference type="Proteomes" id="UP000187013"/>
    </source>
</evidence>
<dbReference type="Gene3D" id="3.30.2350.10">
    <property type="entry name" value="Pseudouridine synthase"/>
    <property type="match status" value="1"/>
</dbReference>
<proteinExistence type="predicted"/>
<dbReference type="EMBL" id="BDGX01000009">
    <property type="protein sequence ID" value="GAV48278.1"/>
    <property type="molecule type" value="Genomic_DNA"/>
</dbReference>
<dbReference type="PANTHER" id="PTHR21600">
    <property type="entry name" value="MITOCHONDRIAL RNA PSEUDOURIDINE SYNTHASE"/>
    <property type="match status" value="1"/>
</dbReference>
<dbReference type="Pfam" id="PF00849">
    <property type="entry name" value="PseudoU_synth_2"/>
    <property type="match status" value="1"/>
</dbReference>
<comment type="caution">
    <text evidence="2">The sequence shown here is derived from an EMBL/GenBank/DDBJ whole genome shotgun (WGS) entry which is preliminary data.</text>
</comment>
<protein>
    <recommendedName>
        <fullName evidence="1">Pseudouridine synthase RsuA/RluA-like domain-containing protein</fullName>
    </recommendedName>
</protein>
<dbReference type="OrthoDB" id="424794at2759"/>
<dbReference type="AlphaFoldDB" id="A0A1Q2ZY46"/>